<dbReference type="EMBL" id="NMUH01000002">
    <property type="protein sequence ID" value="MQL67833.1"/>
    <property type="molecule type" value="Genomic_DNA"/>
</dbReference>
<keyword evidence="2" id="KW-1185">Reference proteome</keyword>
<accession>A0A843TE79</accession>
<evidence type="ECO:0000313" key="1">
    <source>
        <dbReference type="EMBL" id="MQL67833.1"/>
    </source>
</evidence>
<proteinExistence type="predicted"/>
<reference evidence="1" key="1">
    <citation type="submission" date="2017-07" db="EMBL/GenBank/DDBJ databases">
        <title>Taro Niue Genome Assembly and Annotation.</title>
        <authorList>
            <person name="Atibalentja N."/>
            <person name="Keating K."/>
            <person name="Fields C.J."/>
        </authorList>
    </citation>
    <scope>NUCLEOTIDE SEQUENCE</scope>
    <source>
        <strain evidence="1">Niue_2</strain>
        <tissue evidence="1">Leaf</tissue>
    </source>
</reference>
<organism evidence="1 2">
    <name type="scientific">Colocasia esculenta</name>
    <name type="common">Wild taro</name>
    <name type="synonym">Arum esculentum</name>
    <dbReference type="NCBI Taxonomy" id="4460"/>
    <lineage>
        <taxon>Eukaryota</taxon>
        <taxon>Viridiplantae</taxon>
        <taxon>Streptophyta</taxon>
        <taxon>Embryophyta</taxon>
        <taxon>Tracheophyta</taxon>
        <taxon>Spermatophyta</taxon>
        <taxon>Magnoliopsida</taxon>
        <taxon>Liliopsida</taxon>
        <taxon>Araceae</taxon>
        <taxon>Aroideae</taxon>
        <taxon>Colocasieae</taxon>
        <taxon>Colocasia</taxon>
    </lineage>
</organism>
<dbReference type="Proteomes" id="UP000652761">
    <property type="component" value="Unassembled WGS sequence"/>
</dbReference>
<gene>
    <name evidence="1" type="ORF">Taro_000090</name>
</gene>
<name>A0A843TE79_COLES</name>
<sequence length="107" mass="11824">MPIHHAQTILRLESEKKCGGDIRAWDRANLVHIYPDRGDEQRRRPPPACLLQRGGIPRVEALLQRGGFPRGGIPKPVSSSSCRHLSLSLCSLFPLPHVAVPHQNASP</sequence>
<feature type="non-terminal residue" evidence="1">
    <location>
        <position position="1"/>
    </location>
</feature>
<protein>
    <submittedName>
        <fullName evidence="1">Uncharacterized protein</fullName>
    </submittedName>
</protein>
<dbReference type="AlphaFoldDB" id="A0A843TE79"/>
<evidence type="ECO:0000313" key="2">
    <source>
        <dbReference type="Proteomes" id="UP000652761"/>
    </source>
</evidence>
<comment type="caution">
    <text evidence="1">The sequence shown here is derived from an EMBL/GenBank/DDBJ whole genome shotgun (WGS) entry which is preliminary data.</text>
</comment>